<keyword evidence="1" id="KW-1133">Transmembrane helix</keyword>
<keyword evidence="1" id="KW-0472">Membrane</keyword>
<feature type="transmembrane region" description="Helical" evidence="1">
    <location>
        <begin position="116"/>
        <end position="134"/>
    </location>
</feature>
<evidence type="ECO:0000256" key="1">
    <source>
        <dbReference type="SAM" id="Phobius"/>
    </source>
</evidence>
<evidence type="ECO:0008006" key="4">
    <source>
        <dbReference type="Google" id="ProtNLM"/>
    </source>
</evidence>
<accession>A0ABR4XL32</accession>
<protein>
    <recommendedName>
        <fullName evidence="4">HXXEE domain-containing protein</fullName>
    </recommendedName>
</protein>
<dbReference type="Pfam" id="PF13787">
    <property type="entry name" value="HXXEE"/>
    <property type="match status" value="1"/>
</dbReference>
<gene>
    <name evidence="2" type="ORF">HQ43_04835</name>
</gene>
<name>A0ABR4XL32_9PORP</name>
<keyword evidence="3" id="KW-1185">Reference proteome</keyword>
<dbReference type="RefSeq" id="WP_036790360.1">
    <property type="nucleotide sequence ID" value="NZ_JQZV01000009.1"/>
</dbReference>
<keyword evidence="1" id="KW-0812">Transmembrane</keyword>
<sequence length="183" mass="22049">MFTQLQLLMALLPIIFMIHDFEEIILFRSWIDKNREVLKQHFNKPYRYLHSRGYTELSTSTFAVGVFHEFLFLSCTTFFGLYFNLPELWFIGFMAYFIHILIHIAQWIIYRRYIPVVTTSLLTLPYCIYTFIIFSDSNFLSVQELIIYSVIGFVGMILSIPSAYFFMSKFSRWEKRFIQEQKK</sequence>
<comment type="caution">
    <text evidence="2">The sequence shown here is derived from an EMBL/GenBank/DDBJ whole genome shotgun (WGS) entry which is preliminary data.</text>
</comment>
<organism evidence="2 3">
    <name type="scientific">Porphyromonas canoris</name>
    <dbReference type="NCBI Taxonomy" id="36875"/>
    <lineage>
        <taxon>Bacteria</taxon>
        <taxon>Pseudomonadati</taxon>
        <taxon>Bacteroidota</taxon>
        <taxon>Bacteroidia</taxon>
        <taxon>Bacteroidales</taxon>
        <taxon>Porphyromonadaceae</taxon>
        <taxon>Porphyromonas</taxon>
    </lineage>
</organism>
<proteinExistence type="predicted"/>
<evidence type="ECO:0000313" key="2">
    <source>
        <dbReference type="EMBL" id="KGN92572.1"/>
    </source>
</evidence>
<dbReference type="InterPro" id="IPR025671">
    <property type="entry name" value="HXXEE"/>
</dbReference>
<feature type="transmembrane region" description="Helical" evidence="1">
    <location>
        <begin position="89"/>
        <end position="109"/>
    </location>
</feature>
<reference evidence="2 3" key="1">
    <citation type="submission" date="2014-08" db="EMBL/GenBank/DDBJ databases">
        <title>Porphyromonas canoris strain:OH2762 Genome sequencing.</title>
        <authorList>
            <person name="Wallis C."/>
            <person name="Deusch O."/>
            <person name="O'Flynn C."/>
            <person name="Davis I."/>
            <person name="Jospin G."/>
            <person name="Darling A.E."/>
            <person name="Coil D.A."/>
            <person name="Alexiev A."/>
            <person name="Horsfall A."/>
            <person name="Kirkwood N."/>
            <person name="Harris S."/>
            <person name="Eisen J.A."/>
        </authorList>
    </citation>
    <scope>NUCLEOTIDE SEQUENCE [LARGE SCALE GENOMIC DNA]</scope>
    <source>
        <strain evidence="3">COT-108 OH2762</strain>
    </source>
</reference>
<dbReference type="Proteomes" id="UP000030101">
    <property type="component" value="Unassembled WGS sequence"/>
</dbReference>
<dbReference type="EMBL" id="JQZV01000009">
    <property type="protein sequence ID" value="KGN92572.1"/>
    <property type="molecule type" value="Genomic_DNA"/>
</dbReference>
<evidence type="ECO:0000313" key="3">
    <source>
        <dbReference type="Proteomes" id="UP000030101"/>
    </source>
</evidence>
<feature type="transmembrane region" description="Helical" evidence="1">
    <location>
        <begin position="6"/>
        <end position="27"/>
    </location>
</feature>
<feature type="transmembrane region" description="Helical" evidence="1">
    <location>
        <begin position="146"/>
        <end position="167"/>
    </location>
</feature>
<feature type="transmembrane region" description="Helical" evidence="1">
    <location>
        <begin position="62"/>
        <end position="83"/>
    </location>
</feature>